<dbReference type="RefSeq" id="XP_002432599.1">
    <property type="nucleotide sequence ID" value="XM_002432554.1"/>
</dbReference>
<protein>
    <submittedName>
        <fullName evidence="2 3">Uncharacterized protein</fullName>
    </submittedName>
</protein>
<dbReference type="AlphaFoldDB" id="E0W2K5"/>
<name>E0W2K5_PEDHC</name>
<dbReference type="InParanoid" id="E0W2K5"/>
<dbReference type="KEGG" id="phu:Phum_PHUM594680"/>
<evidence type="ECO:0000313" key="2">
    <source>
        <dbReference type="EMBL" id="EEB19861.1"/>
    </source>
</evidence>
<dbReference type="EMBL" id="AAZO01007243">
    <property type="status" value="NOT_ANNOTATED_CDS"/>
    <property type="molecule type" value="Genomic_DNA"/>
</dbReference>
<accession>E0W2K5</accession>
<dbReference type="CTD" id="8239594"/>
<reference evidence="2" key="2">
    <citation type="submission" date="2007-04" db="EMBL/GenBank/DDBJ databases">
        <title>The genome of the human body louse.</title>
        <authorList>
            <consortium name="The Human Body Louse Genome Consortium"/>
            <person name="Kirkness E."/>
            <person name="Walenz B."/>
            <person name="Hass B."/>
            <person name="Bruggner R."/>
            <person name="Strausberg R."/>
        </authorList>
    </citation>
    <scope>NUCLEOTIDE SEQUENCE</scope>
    <source>
        <strain evidence="2">USDA</strain>
    </source>
</reference>
<proteinExistence type="predicted"/>
<reference evidence="2" key="1">
    <citation type="submission" date="2007-04" db="EMBL/GenBank/DDBJ databases">
        <title>Annotation of Pediculus humanus corporis strain USDA.</title>
        <authorList>
            <person name="Kirkness E."/>
            <person name="Hannick L."/>
            <person name="Hass B."/>
            <person name="Bruggner R."/>
            <person name="Lawson D."/>
            <person name="Bidwell S."/>
            <person name="Joardar V."/>
            <person name="Caler E."/>
            <person name="Walenz B."/>
            <person name="Inman J."/>
            <person name="Schobel S."/>
            <person name="Galinsky K."/>
            <person name="Amedeo P."/>
            <person name="Strausberg R."/>
        </authorList>
    </citation>
    <scope>NUCLEOTIDE SEQUENCE</scope>
    <source>
        <strain evidence="2">USDA</strain>
    </source>
</reference>
<feature type="compositionally biased region" description="Acidic residues" evidence="1">
    <location>
        <begin position="28"/>
        <end position="49"/>
    </location>
</feature>
<keyword evidence="4" id="KW-1185">Reference proteome</keyword>
<sequence length="90" mass="10442">MNPTIEQANLAVEATDRKSRSAKRASEIEELEEPLEVEDEAEVESEEDTTPLPFEIKIKDRRSIPNVNLLGWKFAQELEPNQFRISRCVW</sequence>
<dbReference type="EnsemblMetazoa" id="PHUM594680-RA">
    <property type="protein sequence ID" value="PHUM594680-PA"/>
    <property type="gene ID" value="PHUM594680"/>
</dbReference>
<dbReference type="VEuPathDB" id="VectorBase:PHUM594680"/>
<feature type="region of interest" description="Disordered" evidence="1">
    <location>
        <begin position="1"/>
        <end position="52"/>
    </location>
</feature>
<feature type="compositionally biased region" description="Basic and acidic residues" evidence="1">
    <location>
        <begin position="14"/>
        <end position="27"/>
    </location>
</feature>
<dbReference type="EMBL" id="DS235878">
    <property type="protein sequence ID" value="EEB19861.1"/>
    <property type="molecule type" value="Genomic_DNA"/>
</dbReference>
<dbReference type="HOGENOM" id="CLU_2443491_0_0_1"/>
<evidence type="ECO:0000313" key="3">
    <source>
        <dbReference type="EnsemblMetazoa" id="PHUM594680-PA"/>
    </source>
</evidence>
<dbReference type="GeneID" id="8239594"/>
<gene>
    <name evidence="3" type="primary">8239594</name>
    <name evidence="2" type="ORF">Phum_PHUM594680</name>
</gene>
<evidence type="ECO:0000256" key="1">
    <source>
        <dbReference type="SAM" id="MobiDB-lite"/>
    </source>
</evidence>
<organism>
    <name type="scientific">Pediculus humanus subsp. corporis</name>
    <name type="common">Body louse</name>
    <dbReference type="NCBI Taxonomy" id="121224"/>
    <lineage>
        <taxon>Eukaryota</taxon>
        <taxon>Metazoa</taxon>
        <taxon>Ecdysozoa</taxon>
        <taxon>Arthropoda</taxon>
        <taxon>Hexapoda</taxon>
        <taxon>Insecta</taxon>
        <taxon>Pterygota</taxon>
        <taxon>Neoptera</taxon>
        <taxon>Paraneoptera</taxon>
        <taxon>Psocodea</taxon>
        <taxon>Troctomorpha</taxon>
        <taxon>Phthiraptera</taxon>
        <taxon>Anoplura</taxon>
        <taxon>Pediculidae</taxon>
        <taxon>Pediculus</taxon>
    </lineage>
</organism>
<evidence type="ECO:0000313" key="4">
    <source>
        <dbReference type="Proteomes" id="UP000009046"/>
    </source>
</evidence>
<reference evidence="3" key="3">
    <citation type="submission" date="2020-05" db="UniProtKB">
        <authorList>
            <consortium name="EnsemblMetazoa"/>
        </authorList>
    </citation>
    <scope>IDENTIFICATION</scope>
    <source>
        <strain evidence="3">USDA</strain>
    </source>
</reference>
<dbReference type="Proteomes" id="UP000009046">
    <property type="component" value="Unassembled WGS sequence"/>
</dbReference>